<dbReference type="EMBL" id="NQWI01000020">
    <property type="protein sequence ID" value="PDW03859.1"/>
    <property type="molecule type" value="Genomic_DNA"/>
</dbReference>
<evidence type="ECO:0000313" key="1">
    <source>
        <dbReference type="EMBL" id="PDW03859.1"/>
    </source>
</evidence>
<dbReference type="RefSeq" id="WP_097643340.1">
    <property type="nucleotide sequence ID" value="NZ_NQWI01000020.1"/>
</dbReference>
<gene>
    <name evidence="1" type="ORF">CJ255_06820</name>
</gene>
<comment type="caution">
    <text evidence="1">The sequence shown here is derived from an EMBL/GenBank/DDBJ whole genome shotgun (WGS) entry which is preliminary data.</text>
</comment>
<reference evidence="2" key="1">
    <citation type="submission" date="2017-08" db="EMBL/GenBank/DDBJ databases">
        <authorList>
            <person name="Grouzdev D.S."/>
            <person name="Gaisin V.A."/>
            <person name="Rysina M.S."/>
            <person name="Gorlenko V.M."/>
        </authorList>
    </citation>
    <scope>NUCLEOTIDE SEQUENCE [LARGE SCALE GENOMIC DNA]</scope>
    <source>
        <strain evidence="2">Kir15-3F</strain>
    </source>
</reference>
<keyword evidence="2" id="KW-1185">Reference proteome</keyword>
<evidence type="ECO:0000313" key="2">
    <source>
        <dbReference type="Proteomes" id="UP000220527"/>
    </source>
</evidence>
<dbReference type="AlphaFoldDB" id="A0A2A6RLW4"/>
<name>A0A2A6RLW4_9CHLR</name>
<dbReference type="Proteomes" id="UP000220527">
    <property type="component" value="Unassembled WGS sequence"/>
</dbReference>
<accession>A0A2A6RLW4</accession>
<protein>
    <submittedName>
        <fullName evidence="1">Uncharacterized protein</fullName>
    </submittedName>
</protein>
<sequence length="78" mass="8496">MAEREEPLVRLVAAVEQAGLRGPALLFLDLLRPVDLITSNLVGFGRPFVVGTTLEPFVVRLGEAAAWAELRRLLAAQD</sequence>
<organism evidence="1 2">
    <name type="scientific">Candidatus Viridilinea mediisalina</name>
    <dbReference type="NCBI Taxonomy" id="2024553"/>
    <lineage>
        <taxon>Bacteria</taxon>
        <taxon>Bacillati</taxon>
        <taxon>Chloroflexota</taxon>
        <taxon>Chloroflexia</taxon>
        <taxon>Chloroflexales</taxon>
        <taxon>Chloroflexineae</taxon>
        <taxon>Oscillochloridaceae</taxon>
        <taxon>Candidatus Viridilinea</taxon>
    </lineage>
</organism>
<proteinExistence type="predicted"/>